<feature type="non-terminal residue" evidence="1">
    <location>
        <position position="58"/>
    </location>
</feature>
<evidence type="ECO:0000313" key="1">
    <source>
        <dbReference type="EMBL" id="KAB4112115.1"/>
    </source>
</evidence>
<name>A0A6I0JKD4_BACUN</name>
<dbReference type="AlphaFoldDB" id="A0A6I0JKD4"/>
<evidence type="ECO:0000313" key="2">
    <source>
        <dbReference type="Proteomes" id="UP000434462"/>
    </source>
</evidence>
<dbReference type="EMBL" id="WCUR01000099">
    <property type="protein sequence ID" value="KAB4112115.1"/>
    <property type="molecule type" value="Genomic_DNA"/>
</dbReference>
<dbReference type="Pfam" id="PF14253">
    <property type="entry name" value="AbiH"/>
    <property type="match status" value="1"/>
</dbReference>
<sequence>MNRLVIIGNGFDMAHGFKTSYVDFINWYWDQRVYAFAGNTTNVSEDCLCRLVIKDNVN</sequence>
<dbReference type="RefSeq" id="WP_262715396.1">
    <property type="nucleotide sequence ID" value="NZ_WCUR01000099.1"/>
</dbReference>
<protein>
    <submittedName>
        <fullName evidence="1">Uncharacterized protein</fullName>
    </submittedName>
</protein>
<comment type="caution">
    <text evidence="1">The sequence shown here is derived from an EMBL/GenBank/DDBJ whole genome shotgun (WGS) entry which is preliminary data.</text>
</comment>
<proteinExistence type="predicted"/>
<organism evidence="1 2">
    <name type="scientific">Bacteroides uniformis</name>
    <dbReference type="NCBI Taxonomy" id="820"/>
    <lineage>
        <taxon>Bacteria</taxon>
        <taxon>Pseudomonadati</taxon>
        <taxon>Bacteroidota</taxon>
        <taxon>Bacteroidia</taxon>
        <taxon>Bacteroidales</taxon>
        <taxon>Bacteroidaceae</taxon>
        <taxon>Bacteroides</taxon>
    </lineage>
</organism>
<dbReference type="Proteomes" id="UP000434462">
    <property type="component" value="Unassembled WGS sequence"/>
</dbReference>
<gene>
    <name evidence="1" type="ORF">GAQ72_18370</name>
</gene>
<accession>A0A6I0JKD4</accession>
<dbReference type="InterPro" id="IPR025935">
    <property type="entry name" value="AbiH"/>
</dbReference>
<reference evidence="1 2" key="1">
    <citation type="journal article" date="2019" name="Nat. Med.">
        <title>A library of human gut bacterial isolates paired with longitudinal multiomics data enables mechanistic microbiome research.</title>
        <authorList>
            <person name="Poyet M."/>
            <person name="Groussin M."/>
            <person name="Gibbons S.M."/>
            <person name="Avila-Pacheco J."/>
            <person name="Jiang X."/>
            <person name="Kearney S.M."/>
            <person name="Perrotta A.R."/>
            <person name="Berdy B."/>
            <person name="Zhao S."/>
            <person name="Lieberman T.D."/>
            <person name="Swanson P.K."/>
            <person name="Smith M."/>
            <person name="Roesemann S."/>
            <person name="Alexander J.E."/>
            <person name="Rich S.A."/>
            <person name="Livny J."/>
            <person name="Vlamakis H."/>
            <person name="Clish C."/>
            <person name="Bullock K."/>
            <person name="Deik A."/>
            <person name="Scott J."/>
            <person name="Pierce K.A."/>
            <person name="Xavier R.J."/>
            <person name="Alm E.J."/>
        </authorList>
    </citation>
    <scope>NUCLEOTIDE SEQUENCE [LARGE SCALE GENOMIC DNA]</scope>
    <source>
        <strain evidence="1 2">BIOML-A38</strain>
    </source>
</reference>